<comment type="caution">
    <text evidence="3">The sequence shown here is derived from an EMBL/GenBank/DDBJ whole genome shotgun (WGS) entry which is preliminary data.</text>
</comment>
<dbReference type="EMBL" id="JADGJW010000092">
    <property type="protein sequence ID" value="KAJ3224467.1"/>
    <property type="molecule type" value="Genomic_DNA"/>
</dbReference>
<proteinExistence type="inferred from homology"/>
<evidence type="ECO:0000259" key="2">
    <source>
        <dbReference type="Pfam" id="PF00561"/>
    </source>
</evidence>
<dbReference type="Proteomes" id="UP001211065">
    <property type="component" value="Unassembled WGS sequence"/>
</dbReference>
<dbReference type="GO" id="GO:0055088">
    <property type="term" value="P:lipid homeostasis"/>
    <property type="evidence" value="ECO:0007669"/>
    <property type="project" value="TreeGrafter"/>
</dbReference>
<reference evidence="3" key="1">
    <citation type="submission" date="2020-05" db="EMBL/GenBank/DDBJ databases">
        <title>Phylogenomic resolution of chytrid fungi.</title>
        <authorList>
            <person name="Stajich J.E."/>
            <person name="Amses K."/>
            <person name="Simmons R."/>
            <person name="Seto K."/>
            <person name="Myers J."/>
            <person name="Bonds A."/>
            <person name="Quandt C.A."/>
            <person name="Barry K."/>
            <person name="Liu P."/>
            <person name="Grigoriev I."/>
            <person name="Longcore J.E."/>
            <person name="James T.Y."/>
        </authorList>
    </citation>
    <scope>NUCLEOTIDE SEQUENCE</scope>
    <source>
        <strain evidence="3">JEL0476</strain>
    </source>
</reference>
<accession>A0AAD5U685</accession>
<feature type="domain" description="AB hydrolase-1" evidence="2">
    <location>
        <begin position="51"/>
        <end position="157"/>
    </location>
</feature>
<name>A0AAD5U685_9FUNG</name>
<dbReference type="Pfam" id="PF00561">
    <property type="entry name" value="Abhydrolase_1"/>
    <property type="match status" value="1"/>
</dbReference>
<dbReference type="GO" id="GO:0006654">
    <property type="term" value="P:phosphatidic acid biosynthetic process"/>
    <property type="evidence" value="ECO:0007669"/>
    <property type="project" value="TreeGrafter"/>
</dbReference>
<comment type="similarity">
    <text evidence="1">Belongs to the peptidase S33 family. ABHD4/ABHD5 subfamily.</text>
</comment>
<dbReference type="AlphaFoldDB" id="A0AAD5U685"/>
<dbReference type="Gene3D" id="3.40.50.1820">
    <property type="entry name" value="alpha/beta hydrolase"/>
    <property type="match status" value="1"/>
</dbReference>
<organism evidence="3 4">
    <name type="scientific">Clydaea vesicula</name>
    <dbReference type="NCBI Taxonomy" id="447962"/>
    <lineage>
        <taxon>Eukaryota</taxon>
        <taxon>Fungi</taxon>
        <taxon>Fungi incertae sedis</taxon>
        <taxon>Chytridiomycota</taxon>
        <taxon>Chytridiomycota incertae sedis</taxon>
        <taxon>Chytridiomycetes</taxon>
        <taxon>Lobulomycetales</taxon>
        <taxon>Lobulomycetaceae</taxon>
        <taxon>Clydaea</taxon>
    </lineage>
</organism>
<dbReference type="PANTHER" id="PTHR42886:SF29">
    <property type="entry name" value="PUMMELIG, ISOFORM A"/>
    <property type="match status" value="1"/>
</dbReference>
<evidence type="ECO:0000313" key="4">
    <source>
        <dbReference type="Proteomes" id="UP001211065"/>
    </source>
</evidence>
<sequence>MRFFKFAFHNDYQLKQLEFFESKIMSAIKTKIIKTNVNGINTFSTTDATKPPILLLHGAGIWVKNVDFLSQYYQVHFIDILGFGLSKPKKNCLNPLGKRPQDIQNWWVESIEDWLKHTGLEKKKFSLVGHSMGGFIARMSYALKNPKNIEKLVLLSPIGLNGFNVDKIEKNYENRKLIIKNFLIQKFWNFTPQRILPLIGLERLKLMIAKTRRGVVSAFPFKDDTVLDYIVHINRSGLITGPVAFTRLLNPSEGWLLPLSPKLKYFNPDFEVSICYGDRDWMDATYAEAFDLCNKIICQENMGIKIKSCESLEEMNHLKRSIGGISIS</sequence>
<gene>
    <name evidence="3" type="primary">ABHD4</name>
    <name evidence="3" type="ORF">HK099_008417</name>
</gene>
<protein>
    <submittedName>
        <fullName evidence="3">Alpha/beta hydrolase domain-containing protein 4</fullName>
    </submittedName>
</protein>
<dbReference type="SUPFAM" id="SSF53474">
    <property type="entry name" value="alpha/beta-Hydrolases"/>
    <property type="match status" value="1"/>
</dbReference>
<dbReference type="GO" id="GO:0042171">
    <property type="term" value="F:lysophosphatidic acid acyltransferase activity"/>
    <property type="evidence" value="ECO:0007669"/>
    <property type="project" value="TreeGrafter"/>
</dbReference>
<dbReference type="InterPro" id="IPR000073">
    <property type="entry name" value="AB_hydrolase_1"/>
</dbReference>
<dbReference type="PANTHER" id="PTHR42886">
    <property type="entry name" value="RE40534P-RELATED"/>
    <property type="match status" value="1"/>
</dbReference>
<dbReference type="GO" id="GO:0052689">
    <property type="term" value="F:carboxylic ester hydrolase activity"/>
    <property type="evidence" value="ECO:0007669"/>
    <property type="project" value="TreeGrafter"/>
</dbReference>
<evidence type="ECO:0000313" key="3">
    <source>
        <dbReference type="EMBL" id="KAJ3224467.1"/>
    </source>
</evidence>
<keyword evidence="3" id="KW-0378">Hydrolase</keyword>
<keyword evidence="4" id="KW-1185">Reference proteome</keyword>
<dbReference type="InterPro" id="IPR029058">
    <property type="entry name" value="AB_hydrolase_fold"/>
</dbReference>
<evidence type="ECO:0000256" key="1">
    <source>
        <dbReference type="ARBA" id="ARBA00038097"/>
    </source>
</evidence>